<dbReference type="GO" id="GO:0003676">
    <property type="term" value="F:nucleic acid binding"/>
    <property type="evidence" value="ECO:0007669"/>
    <property type="project" value="InterPro"/>
</dbReference>
<dbReference type="GO" id="GO:0032259">
    <property type="term" value="P:methylation"/>
    <property type="evidence" value="ECO:0007669"/>
    <property type="project" value="UniProtKB-KW"/>
</dbReference>
<evidence type="ECO:0000259" key="7">
    <source>
        <dbReference type="Pfam" id="PF17827"/>
    </source>
</evidence>
<name>A0A549T1V1_9HYPH</name>
<feature type="binding site" evidence="5">
    <location>
        <begin position="192"/>
        <end position="195"/>
    </location>
    <ligand>
        <name>substrate</name>
    </ligand>
</feature>
<dbReference type="InterPro" id="IPR004556">
    <property type="entry name" value="HemK-like"/>
</dbReference>
<keyword evidence="3 5" id="KW-0949">S-adenosyl-L-methionine</keyword>
<dbReference type="Proteomes" id="UP000316801">
    <property type="component" value="Unassembled WGS sequence"/>
</dbReference>
<organism evidence="8 9">
    <name type="scientific">Rhizobium straminoryzae</name>
    <dbReference type="NCBI Taxonomy" id="1387186"/>
    <lineage>
        <taxon>Bacteria</taxon>
        <taxon>Pseudomonadati</taxon>
        <taxon>Pseudomonadota</taxon>
        <taxon>Alphaproteobacteria</taxon>
        <taxon>Hyphomicrobiales</taxon>
        <taxon>Rhizobiaceae</taxon>
        <taxon>Rhizobium/Agrobacterium group</taxon>
        <taxon>Rhizobium</taxon>
    </lineage>
</organism>
<accession>A0A549T1V1</accession>
<dbReference type="InterPro" id="IPR007848">
    <property type="entry name" value="Small_mtfrase_dom"/>
</dbReference>
<dbReference type="HAMAP" id="MF_02126">
    <property type="entry name" value="RF_methyltr_PrmC"/>
    <property type="match status" value="1"/>
</dbReference>
<dbReference type="SUPFAM" id="SSF53335">
    <property type="entry name" value="S-adenosyl-L-methionine-dependent methyltransferases"/>
    <property type="match status" value="1"/>
</dbReference>
<sequence length="288" mass="31409">MNETLSAVLALCRARLAEAGLADAATDARVLVAGLLDLSPTELLLRSDRIVDAADRARIEAALARRIAREPVHRILGARDFYGVRLTLSPETLEPRPDTEILVEAMLLPARQLIARKGSARLLDLGTGTGAIALALLKEIPELQAVGVDLSSGALETARRNADLNDVAERFSTVESRWFDRLVGRFDIIVSNPPYITRDVIAELDPDVRRYDPILALDGGPDGLDAYRAIAGGIDNFLEEDGWIGLEIGFDQKQTVTALFSDAGYTLTDAFRDYGGQDRVLVFTRKNP</sequence>
<dbReference type="InterPro" id="IPR040758">
    <property type="entry name" value="PrmC_N"/>
</dbReference>
<dbReference type="InterPro" id="IPR050320">
    <property type="entry name" value="N5-glutamine_MTase"/>
</dbReference>
<dbReference type="EC" id="2.1.1.297" evidence="5"/>
<evidence type="ECO:0000313" key="9">
    <source>
        <dbReference type="Proteomes" id="UP000316801"/>
    </source>
</evidence>
<feature type="domain" description="Methyltransferase small" evidence="6">
    <location>
        <begin position="118"/>
        <end position="196"/>
    </location>
</feature>
<evidence type="ECO:0000256" key="3">
    <source>
        <dbReference type="ARBA" id="ARBA00022691"/>
    </source>
</evidence>
<evidence type="ECO:0000256" key="4">
    <source>
        <dbReference type="ARBA" id="ARBA00048391"/>
    </source>
</evidence>
<gene>
    <name evidence="5 8" type="primary">prmC</name>
    <name evidence="8" type="ORF">FNA46_19340</name>
</gene>
<comment type="catalytic activity">
    <reaction evidence="4 5">
        <text>L-glutaminyl-[peptide chain release factor] + S-adenosyl-L-methionine = N(5)-methyl-L-glutaminyl-[peptide chain release factor] + S-adenosyl-L-homocysteine + H(+)</text>
        <dbReference type="Rhea" id="RHEA:42896"/>
        <dbReference type="Rhea" id="RHEA-COMP:10271"/>
        <dbReference type="Rhea" id="RHEA-COMP:10272"/>
        <dbReference type="ChEBI" id="CHEBI:15378"/>
        <dbReference type="ChEBI" id="CHEBI:30011"/>
        <dbReference type="ChEBI" id="CHEBI:57856"/>
        <dbReference type="ChEBI" id="CHEBI:59789"/>
        <dbReference type="ChEBI" id="CHEBI:61891"/>
        <dbReference type="EC" id="2.1.1.297"/>
    </reaction>
</comment>
<evidence type="ECO:0000256" key="5">
    <source>
        <dbReference type="HAMAP-Rule" id="MF_02126"/>
    </source>
</evidence>
<proteinExistence type="inferred from homology"/>
<feature type="binding site" evidence="5">
    <location>
        <position position="178"/>
    </location>
    <ligand>
        <name>S-adenosyl-L-methionine</name>
        <dbReference type="ChEBI" id="CHEBI:59789"/>
    </ligand>
</feature>
<feature type="binding site" evidence="5">
    <location>
        <position position="149"/>
    </location>
    <ligand>
        <name>S-adenosyl-L-methionine</name>
        <dbReference type="ChEBI" id="CHEBI:59789"/>
    </ligand>
</feature>
<dbReference type="RefSeq" id="WP_143126849.1">
    <property type="nucleotide sequence ID" value="NZ_VJMG01000061.1"/>
</dbReference>
<dbReference type="CDD" id="cd02440">
    <property type="entry name" value="AdoMet_MTases"/>
    <property type="match status" value="1"/>
</dbReference>
<dbReference type="PROSITE" id="PS00092">
    <property type="entry name" value="N6_MTASE"/>
    <property type="match status" value="1"/>
</dbReference>
<dbReference type="AlphaFoldDB" id="A0A549T1V1"/>
<evidence type="ECO:0000256" key="2">
    <source>
        <dbReference type="ARBA" id="ARBA00022679"/>
    </source>
</evidence>
<comment type="caution">
    <text evidence="8">The sequence shown here is derived from an EMBL/GenBank/DDBJ whole genome shotgun (WGS) entry which is preliminary data.</text>
</comment>
<evidence type="ECO:0000313" key="8">
    <source>
        <dbReference type="EMBL" id="TRL35846.1"/>
    </source>
</evidence>
<keyword evidence="9" id="KW-1185">Reference proteome</keyword>
<keyword evidence="1 5" id="KW-0489">Methyltransferase</keyword>
<dbReference type="NCBIfam" id="TIGR03534">
    <property type="entry name" value="RF_mod_PrmC"/>
    <property type="match status" value="1"/>
</dbReference>
<comment type="similarity">
    <text evidence="5">Belongs to the protein N5-glutamine methyltransferase family. PrmC subfamily.</text>
</comment>
<protein>
    <recommendedName>
        <fullName evidence="5">Release factor glutamine methyltransferase</fullName>
        <shortName evidence="5">RF MTase</shortName>
        <ecNumber evidence="5">2.1.1.297</ecNumber>
    </recommendedName>
    <alternativeName>
        <fullName evidence="5">N5-glutamine methyltransferase PrmC</fullName>
    </alternativeName>
    <alternativeName>
        <fullName evidence="5">Protein-(glutamine-N5) MTase PrmC</fullName>
    </alternativeName>
    <alternativeName>
        <fullName evidence="5">Protein-glutamine N-methyltransferase PrmC</fullName>
    </alternativeName>
</protein>
<keyword evidence="2 5" id="KW-0808">Transferase</keyword>
<dbReference type="Gene3D" id="1.10.8.10">
    <property type="entry name" value="DNA helicase RuvA subunit, C-terminal domain"/>
    <property type="match status" value="1"/>
</dbReference>
<dbReference type="PANTHER" id="PTHR18895:SF74">
    <property type="entry name" value="MTRF1L RELEASE FACTOR GLUTAMINE METHYLTRANSFERASE"/>
    <property type="match status" value="1"/>
</dbReference>
<dbReference type="Pfam" id="PF17827">
    <property type="entry name" value="PrmC_N"/>
    <property type="match status" value="1"/>
</dbReference>
<dbReference type="Pfam" id="PF05175">
    <property type="entry name" value="MTS"/>
    <property type="match status" value="1"/>
</dbReference>
<dbReference type="EMBL" id="VJMG01000061">
    <property type="protein sequence ID" value="TRL35846.1"/>
    <property type="molecule type" value="Genomic_DNA"/>
</dbReference>
<dbReference type="GO" id="GO:0102559">
    <property type="term" value="F:peptide chain release factor N(5)-glutamine methyltransferase activity"/>
    <property type="evidence" value="ECO:0007669"/>
    <property type="project" value="UniProtKB-EC"/>
</dbReference>
<dbReference type="NCBIfam" id="TIGR00536">
    <property type="entry name" value="hemK_fam"/>
    <property type="match status" value="1"/>
</dbReference>
<comment type="function">
    <text evidence="5">Methylates the class 1 translation termination release factors RF1/PrfA and RF2/PrfB on the glutamine residue of the universally conserved GGQ motif.</text>
</comment>
<feature type="domain" description="Release factor glutamine methyltransferase N-terminal" evidence="7">
    <location>
        <begin position="8"/>
        <end position="77"/>
    </location>
</feature>
<dbReference type="PANTHER" id="PTHR18895">
    <property type="entry name" value="HEMK METHYLTRANSFERASE"/>
    <property type="match status" value="1"/>
</dbReference>
<reference evidence="8 9" key="1">
    <citation type="submission" date="2019-07" db="EMBL/GenBank/DDBJ databases">
        <title>Ln-dependent methylotrophs.</title>
        <authorList>
            <person name="Tani A."/>
        </authorList>
    </citation>
    <scope>NUCLEOTIDE SEQUENCE [LARGE SCALE GENOMIC DNA]</scope>
    <source>
        <strain evidence="8 9">SM12</strain>
    </source>
</reference>
<dbReference type="InterPro" id="IPR029063">
    <property type="entry name" value="SAM-dependent_MTases_sf"/>
</dbReference>
<feature type="binding site" evidence="5">
    <location>
        <begin position="126"/>
        <end position="130"/>
    </location>
    <ligand>
        <name>S-adenosyl-L-methionine</name>
        <dbReference type="ChEBI" id="CHEBI:59789"/>
    </ligand>
</feature>
<evidence type="ECO:0000259" key="6">
    <source>
        <dbReference type="Pfam" id="PF05175"/>
    </source>
</evidence>
<dbReference type="Gene3D" id="3.40.50.150">
    <property type="entry name" value="Vaccinia Virus protein VP39"/>
    <property type="match status" value="1"/>
</dbReference>
<feature type="binding site" evidence="5">
    <location>
        <position position="192"/>
    </location>
    <ligand>
        <name>S-adenosyl-L-methionine</name>
        <dbReference type="ChEBI" id="CHEBI:59789"/>
    </ligand>
</feature>
<dbReference type="InterPro" id="IPR002052">
    <property type="entry name" value="DNA_methylase_N6_adenine_CS"/>
</dbReference>
<evidence type="ECO:0000256" key="1">
    <source>
        <dbReference type="ARBA" id="ARBA00022603"/>
    </source>
</evidence>
<dbReference type="InterPro" id="IPR019874">
    <property type="entry name" value="RF_methyltr_PrmC"/>
</dbReference>